<name>A0ABM8VYH3_GIGMA</name>
<gene>
    <name evidence="2" type="ORF">GMARGA_LOCUS1138</name>
</gene>
<keyword evidence="3" id="KW-1185">Reference proteome</keyword>
<comment type="caution">
    <text evidence="2">The sequence shown here is derived from an EMBL/GenBank/DDBJ whole genome shotgun (WGS) entry which is preliminary data.</text>
</comment>
<evidence type="ECO:0000256" key="1">
    <source>
        <dbReference type="SAM" id="Coils"/>
    </source>
</evidence>
<evidence type="ECO:0000313" key="3">
    <source>
        <dbReference type="Proteomes" id="UP000789901"/>
    </source>
</evidence>
<feature type="coiled-coil region" evidence="1">
    <location>
        <begin position="5"/>
        <end position="60"/>
    </location>
</feature>
<dbReference type="Proteomes" id="UP000789901">
    <property type="component" value="Unassembled WGS sequence"/>
</dbReference>
<evidence type="ECO:0000313" key="2">
    <source>
        <dbReference type="EMBL" id="CAG8478811.1"/>
    </source>
</evidence>
<keyword evidence="1" id="KW-0175">Coiled coil</keyword>
<protein>
    <submittedName>
        <fullName evidence="2">19781_t:CDS:1</fullName>
    </submittedName>
</protein>
<sequence>MKIEIAQKDTDIENLMRKVAELNLVNEERIKLINDLEAQIVELTCDIERLRDNFKMAAAEGSQNAIKMNDAIAKRDYEERKFKSSVALHKYELKRRDEREFDLNSQITLLRN</sequence>
<organism evidence="2 3">
    <name type="scientific">Gigaspora margarita</name>
    <dbReference type="NCBI Taxonomy" id="4874"/>
    <lineage>
        <taxon>Eukaryota</taxon>
        <taxon>Fungi</taxon>
        <taxon>Fungi incertae sedis</taxon>
        <taxon>Mucoromycota</taxon>
        <taxon>Glomeromycotina</taxon>
        <taxon>Glomeromycetes</taxon>
        <taxon>Diversisporales</taxon>
        <taxon>Gigasporaceae</taxon>
        <taxon>Gigaspora</taxon>
    </lineage>
</organism>
<dbReference type="EMBL" id="CAJVQB010000267">
    <property type="protein sequence ID" value="CAG8478811.1"/>
    <property type="molecule type" value="Genomic_DNA"/>
</dbReference>
<reference evidence="2 3" key="1">
    <citation type="submission" date="2021-06" db="EMBL/GenBank/DDBJ databases">
        <authorList>
            <person name="Kallberg Y."/>
            <person name="Tangrot J."/>
            <person name="Rosling A."/>
        </authorList>
    </citation>
    <scope>NUCLEOTIDE SEQUENCE [LARGE SCALE GENOMIC DNA]</scope>
    <source>
        <strain evidence="2 3">120-4 pot B 10/14</strain>
    </source>
</reference>
<accession>A0ABM8VYH3</accession>
<proteinExistence type="predicted"/>